<dbReference type="InterPro" id="IPR003439">
    <property type="entry name" value="ABC_transporter-like_ATP-bd"/>
</dbReference>
<evidence type="ECO:0000259" key="9">
    <source>
        <dbReference type="PROSITE" id="PS50893"/>
    </source>
</evidence>
<dbReference type="PANTHER" id="PTHR24221:SF653">
    <property type="entry name" value="TRANSPORT ATP-BINDING PROTEIN CYDC"/>
    <property type="match status" value="1"/>
</dbReference>
<keyword evidence="6 8" id="KW-0472">Membrane</keyword>
<dbReference type="InterPro" id="IPR003593">
    <property type="entry name" value="AAA+_ATPase"/>
</dbReference>
<evidence type="ECO:0000256" key="5">
    <source>
        <dbReference type="ARBA" id="ARBA00022989"/>
    </source>
</evidence>
<evidence type="ECO:0000313" key="11">
    <source>
        <dbReference type="EMBL" id="TDM17302.1"/>
    </source>
</evidence>
<dbReference type="GO" id="GO:0005524">
    <property type="term" value="F:ATP binding"/>
    <property type="evidence" value="ECO:0007669"/>
    <property type="project" value="UniProtKB-KW"/>
</dbReference>
<dbReference type="PANTHER" id="PTHR24221">
    <property type="entry name" value="ATP-BINDING CASSETTE SUB-FAMILY B"/>
    <property type="match status" value="1"/>
</dbReference>
<evidence type="ECO:0000256" key="4">
    <source>
        <dbReference type="ARBA" id="ARBA00022840"/>
    </source>
</evidence>
<gene>
    <name evidence="11" type="ORF">ETI04_05235</name>
</gene>
<dbReference type="Gene3D" id="3.40.50.300">
    <property type="entry name" value="P-loop containing nucleotide triphosphate hydrolases"/>
    <property type="match status" value="1"/>
</dbReference>
<dbReference type="EMBL" id="SDQG01000002">
    <property type="protein sequence ID" value="TDM17302.1"/>
    <property type="molecule type" value="Genomic_DNA"/>
</dbReference>
<evidence type="ECO:0000256" key="2">
    <source>
        <dbReference type="ARBA" id="ARBA00022692"/>
    </source>
</evidence>
<dbReference type="RefSeq" id="WP_133419458.1">
    <property type="nucleotide sequence ID" value="NZ_SDQG01000002.1"/>
</dbReference>
<dbReference type="SMART" id="SM00382">
    <property type="entry name" value="AAA"/>
    <property type="match status" value="1"/>
</dbReference>
<sequence>MMRWMNEWVNRSIVLSIIIGLLGALTSIGMFSLSGLMLSKSVLNVPLYTLIVLVATIKLFGVVRAICKYFERLISHEATFEMLKNIRVSTVRTLLENFEHIQSDYKLSDVLNRTVNNIEKLQNKLLRVIYPPIIALLTTLTVVLIYIQYSMYAVIVIAIAMMIMIIVLPNIFARQLEVVVQNKYEATAKYENKLMDYQLHRETIQIFDEHHRFEQQLNQLQEQMEASIAKENKVITRYDFLLNAIAMTAIFLTLTLMLADPSLNRMMYLSLVMVTITLFEMSIPMVHYPYHKAESKRAEDEISQLDYVKVKKINTPFVSLRLNNVSVKKKGLILDGIDLEVTKGQRIGIAGRSGSGKTTLAHTILGLNQLDGTYRLNDEPIALPVDMLAMWNIAAQDNHFIEGTIAENMFISVSDEKLEELLLHFNLPFKAQSAVEAFGKNLSGGEKKRLHFIRMILRNKPLWLLDEPFNGVDNENIEIMMSYLKRNKITLILISHDTELLQEMDEIIVMDAGKIVERGTFQQLYKNKSTLFNALSEV</sequence>
<dbReference type="InterPro" id="IPR039421">
    <property type="entry name" value="Type_1_exporter"/>
</dbReference>
<evidence type="ECO:0000256" key="1">
    <source>
        <dbReference type="ARBA" id="ARBA00004651"/>
    </source>
</evidence>
<dbReference type="Pfam" id="PF00005">
    <property type="entry name" value="ABC_tran"/>
    <property type="match status" value="1"/>
</dbReference>
<dbReference type="PROSITE" id="PS50929">
    <property type="entry name" value="ABC_TM1F"/>
    <property type="match status" value="1"/>
</dbReference>
<evidence type="ECO:0000259" key="10">
    <source>
        <dbReference type="PROSITE" id="PS50929"/>
    </source>
</evidence>
<keyword evidence="5 8" id="KW-1133">Transmembrane helix</keyword>
<feature type="domain" description="ABC transporter" evidence="9">
    <location>
        <begin position="310"/>
        <end position="537"/>
    </location>
</feature>
<dbReference type="GO" id="GO:0140359">
    <property type="term" value="F:ABC-type transporter activity"/>
    <property type="evidence" value="ECO:0007669"/>
    <property type="project" value="InterPro"/>
</dbReference>
<name>A0A4R6C5L7_9STAP</name>
<evidence type="ECO:0000256" key="7">
    <source>
        <dbReference type="ARBA" id="ARBA00025074"/>
    </source>
</evidence>
<feature type="domain" description="ABC transmembrane type-1" evidence="10">
    <location>
        <begin position="14"/>
        <end position="256"/>
    </location>
</feature>
<dbReference type="Gene3D" id="1.20.1560.10">
    <property type="entry name" value="ABC transporter type 1, transmembrane domain"/>
    <property type="match status" value="1"/>
</dbReference>
<dbReference type="InterPro" id="IPR036640">
    <property type="entry name" value="ABC1_TM_sf"/>
</dbReference>
<dbReference type="SUPFAM" id="SSF52540">
    <property type="entry name" value="P-loop containing nucleoside triphosphate hydrolases"/>
    <property type="match status" value="1"/>
</dbReference>
<protein>
    <submittedName>
        <fullName evidence="11">ATP-binding cassette domain-containing protein</fullName>
    </submittedName>
</protein>
<dbReference type="SUPFAM" id="SSF90123">
    <property type="entry name" value="ABC transporter transmembrane region"/>
    <property type="match status" value="1"/>
</dbReference>
<organism evidence="11 12">
    <name type="scientific">Macrococcoides canis</name>
    <dbReference type="NCBI Taxonomy" id="1855823"/>
    <lineage>
        <taxon>Bacteria</taxon>
        <taxon>Bacillati</taxon>
        <taxon>Bacillota</taxon>
        <taxon>Bacilli</taxon>
        <taxon>Bacillales</taxon>
        <taxon>Staphylococcaceae</taxon>
        <taxon>Macrococcoides</taxon>
    </lineage>
</organism>
<comment type="function">
    <text evidence="7">May be involved in multidrug export. Transmembrane domains (TMD) form a pore in the cell membrane and the ATP-binding domain (NBD) is responsible for energy generation.</text>
</comment>
<dbReference type="GO" id="GO:0034040">
    <property type="term" value="F:ATPase-coupled lipid transmembrane transporter activity"/>
    <property type="evidence" value="ECO:0007669"/>
    <property type="project" value="TreeGrafter"/>
</dbReference>
<dbReference type="InterPro" id="IPR027417">
    <property type="entry name" value="P-loop_NTPase"/>
</dbReference>
<feature type="transmembrane region" description="Helical" evidence="8">
    <location>
        <begin position="153"/>
        <end position="173"/>
    </location>
</feature>
<dbReference type="PROSITE" id="PS50893">
    <property type="entry name" value="ABC_TRANSPORTER_2"/>
    <property type="match status" value="1"/>
</dbReference>
<comment type="caution">
    <text evidence="11">The sequence shown here is derived from an EMBL/GenBank/DDBJ whole genome shotgun (WGS) entry which is preliminary data.</text>
</comment>
<evidence type="ECO:0000256" key="3">
    <source>
        <dbReference type="ARBA" id="ARBA00022741"/>
    </source>
</evidence>
<reference evidence="11 12" key="1">
    <citation type="submission" date="2019-01" db="EMBL/GenBank/DDBJ databases">
        <title>Draft genome sequences of Macrococcus caseolyticus, Macrococcus canis, Macrococcus bohemicus and Macrococcus goetzii.</title>
        <authorList>
            <person name="Mazhar S."/>
            <person name="Altermann E."/>
            <person name="Hill C."/>
            <person name="Mcauliffe O."/>
        </authorList>
    </citation>
    <scope>NUCLEOTIDE SEQUENCE [LARGE SCALE GENOMIC DNA]</scope>
    <source>
        <strain evidence="11 12">DPC7162</strain>
    </source>
</reference>
<feature type="transmembrane region" description="Helical" evidence="8">
    <location>
        <begin position="12"/>
        <end position="33"/>
    </location>
</feature>
<feature type="transmembrane region" description="Helical" evidence="8">
    <location>
        <begin position="45"/>
        <end position="67"/>
    </location>
</feature>
<dbReference type="GO" id="GO:0016887">
    <property type="term" value="F:ATP hydrolysis activity"/>
    <property type="evidence" value="ECO:0007669"/>
    <property type="project" value="InterPro"/>
</dbReference>
<dbReference type="InterPro" id="IPR011527">
    <property type="entry name" value="ABC1_TM_dom"/>
</dbReference>
<dbReference type="AlphaFoldDB" id="A0A4R6C5L7"/>
<keyword evidence="3" id="KW-0547">Nucleotide-binding</keyword>
<comment type="subcellular location">
    <subcellularLocation>
        <location evidence="1">Cell membrane</location>
        <topology evidence="1">Multi-pass membrane protein</topology>
    </subcellularLocation>
</comment>
<accession>A0A4R6C5L7</accession>
<dbReference type="GO" id="GO:0005886">
    <property type="term" value="C:plasma membrane"/>
    <property type="evidence" value="ECO:0007669"/>
    <property type="project" value="UniProtKB-SubCell"/>
</dbReference>
<keyword evidence="2 8" id="KW-0812">Transmembrane</keyword>
<feature type="transmembrane region" description="Helical" evidence="8">
    <location>
        <begin position="240"/>
        <end position="259"/>
    </location>
</feature>
<evidence type="ECO:0000256" key="6">
    <source>
        <dbReference type="ARBA" id="ARBA00023136"/>
    </source>
</evidence>
<evidence type="ECO:0000313" key="12">
    <source>
        <dbReference type="Proteomes" id="UP000294865"/>
    </source>
</evidence>
<evidence type="ECO:0000256" key="8">
    <source>
        <dbReference type="SAM" id="Phobius"/>
    </source>
</evidence>
<feature type="transmembrane region" description="Helical" evidence="8">
    <location>
        <begin position="128"/>
        <end position="147"/>
    </location>
</feature>
<dbReference type="Proteomes" id="UP000294865">
    <property type="component" value="Unassembled WGS sequence"/>
</dbReference>
<keyword evidence="4 11" id="KW-0067">ATP-binding</keyword>
<proteinExistence type="predicted"/>